<dbReference type="Pfam" id="PF02470">
    <property type="entry name" value="MlaD"/>
    <property type="match status" value="1"/>
</dbReference>
<dbReference type="RefSeq" id="WP_091673662.1">
    <property type="nucleotide sequence ID" value="NZ_FOKG01000007.1"/>
</dbReference>
<dbReference type="InterPro" id="IPR024516">
    <property type="entry name" value="Mce_C"/>
</dbReference>
<dbReference type="Proteomes" id="UP000243799">
    <property type="component" value="Unassembled WGS sequence"/>
</dbReference>
<dbReference type="OrthoDB" id="338143at2"/>
<dbReference type="InterPro" id="IPR052336">
    <property type="entry name" value="MlaD_Phospholipid_Transporter"/>
</dbReference>
<dbReference type="PANTHER" id="PTHR33371">
    <property type="entry name" value="INTERMEMBRANE PHOSPHOLIPID TRANSPORT SYSTEM BINDING PROTEIN MLAD-RELATED"/>
    <property type="match status" value="1"/>
</dbReference>
<evidence type="ECO:0000259" key="1">
    <source>
        <dbReference type="Pfam" id="PF02470"/>
    </source>
</evidence>
<organism evidence="3 4">
    <name type="scientific">Amycolatopsis marina</name>
    <dbReference type="NCBI Taxonomy" id="490629"/>
    <lineage>
        <taxon>Bacteria</taxon>
        <taxon>Bacillati</taxon>
        <taxon>Actinomycetota</taxon>
        <taxon>Actinomycetes</taxon>
        <taxon>Pseudonocardiales</taxon>
        <taxon>Pseudonocardiaceae</taxon>
        <taxon>Amycolatopsis</taxon>
    </lineage>
</organism>
<dbReference type="AlphaFoldDB" id="A0A1I0ZTP7"/>
<dbReference type="NCBIfam" id="TIGR00996">
    <property type="entry name" value="Mtu_fam_mce"/>
    <property type="match status" value="1"/>
</dbReference>
<dbReference type="InterPro" id="IPR003399">
    <property type="entry name" value="Mce/MlaD"/>
</dbReference>
<dbReference type="EMBL" id="FOKG01000007">
    <property type="protein sequence ID" value="SFB28901.1"/>
    <property type="molecule type" value="Genomic_DNA"/>
</dbReference>
<reference evidence="4" key="1">
    <citation type="submission" date="2016-10" db="EMBL/GenBank/DDBJ databases">
        <authorList>
            <person name="Varghese N."/>
            <person name="Submissions S."/>
        </authorList>
    </citation>
    <scope>NUCLEOTIDE SEQUENCE [LARGE SCALE GENOMIC DNA]</scope>
    <source>
        <strain evidence="4">CGMCC 4.3568</strain>
    </source>
</reference>
<protein>
    <submittedName>
        <fullName evidence="3">Phospholipid/cholesterol/gamma-HCH transport system substrate-binding protein</fullName>
    </submittedName>
</protein>
<dbReference type="STRING" id="490629.SAMN05216266_107273"/>
<dbReference type="Pfam" id="PF11887">
    <property type="entry name" value="Mce4_CUP1"/>
    <property type="match status" value="1"/>
</dbReference>
<feature type="domain" description="Mce/MlaD" evidence="1">
    <location>
        <begin position="39"/>
        <end position="114"/>
    </location>
</feature>
<dbReference type="GO" id="GO:0005576">
    <property type="term" value="C:extracellular region"/>
    <property type="evidence" value="ECO:0007669"/>
    <property type="project" value="TreeGrafter"/>
</dbReference>
<name>A0A1I0ZTP7_9PSEU</name>
<gene>
    <name evidence="3" type="ORF">SAMN05216266_107273</name>
</gene>
<sequence length="337" mass="35570">MSDRHVRATLVKLAAFVAVCVFSAVLVVNTLTDPLTGRSHTYHAVFTDAHGLNPGTDVTVAGVRVGTVTRLELVDGRAHVTFDARADQQVPADVRAVVRYADLLGARHLALVPGESGPVGELEPGATIPLDRTRPALDLTALFNGFKPLFDSIDPAEVNQLAREIVAVFQGEAGSLDGLLSKVVSLTAVLGSRDDVLGEVLTNLNAVLDTMGEHRTDLAGLVDGLAELTSFAADSRERIAGALDGGAELAGSLTSLLADIGPDLSTDVRRLRSLTSTMVENEREFEAVVREAPEFASTLGRTLDYGSWVNVYVCNLGVDIGGEPIDLGVGPHSEVCR</sequence>
<accession>A0A1I0ZTP7</accession>
<evidence type="ECO:0000259" key="2">
    <source>
        <dbReference type="Pfam" id="PF11887"/>
    </source>
</evidence>
<evidence type="ECO:0000313" key="3">
    <source>
        <dbReference type="EMBL" id="SFB28901.1"/>
    </source>
</evidence>
<feature type="domain" description="Mammalian cell entry C-terminal" evidence="2">
    <location>
        <begin position="121"/>
        <end position="296"/>
    </location>
</feature>
<evidence type="ECO:0000313" key="4">
    <source>
        <dbReference type="Proteomes" id="UP000243799"/>
    </source>
</evidence>
<dbReference type="GO" id="GO:0051701">
    <property type="term" value="P:biological process involved in interaction with host"/>
    <property type="evidence" value="ECO:0007669"/>
    <property type="project" value="TreeGrafter"/>
</dbReference>
<dbReference type="InterPro" id="IPR005693">
    <property type="entry name" value="Mce"/>
</dbReference>
<keyword evidence="4" id="KW-1185">Reference proteome</keyword>
<proteinExistence type="predicted"/>
<dbReference type="PANTHER" id="PTHR33371:SF17">
    <property type="entry name" value="MCE-FAMILY PROTEIN MCE1B"/>
    <property type="match status" value="1"/>
</dbReference>